<gene>
    <name evidence="1" type="ORF">Amon02_000414700</name>
</gene>
<reference evidence="1" key="1">
    <citation type="submission" date="2023-04" db="EMBL/GenBank/DDBJ databases">
        <title>Ambrosiozyma monospora NBRC 10751.</title>
        <authorList>
            <person name="Ichikawa N."/>
            <person name="Sato H."/>
            <person name="Tonouchi N."/>
        </authorList>
    </citation>
    <scope>NUCLEOTIDE SEQUENCE</scope>
    <source>
        <strain evidence="1">NBRC 10751</strain>
    </source>
</reference>
<evidence type="ECO:0000313" key="1">
    <source>
        <dbReference type="EMBL" id="GME79825.1"/>
    </source>
</evidence>
<dbReference type="EMBL" id="BSXS01002771">
    <property type="protein sequence ID" value="GME79825.1"/>
    <property type="molecule type" value="Genomic_DNA"/>
</dbReference>
<name>A0ACB5T2Q0_AMBMO</name>
<dbReference type="Proteomes" id="UP001165064">
    <property type="component" value="Unassembled WGS sequence"/>
</dbReference>
<sequence length="576" mass="64000">MFNRTLLDTEYIRDEQTTPDHVSPEARVARFVDPTMNPDMLVLNNLDTLQTLNLPIKLTIVLTKKLPLRNVRSERETPLKVYKPGDIVTGYTLIENISKDPIPFEMFLVSLEGTATTTKSVNSTSLEDNKLTRTSFLKMYDLCACHHYGTIDVGPTADRYGEVCPETGAQYGLSDDKILKPGEKYKKLFMFKIPSALLDTACEHQSPEHLGLPSSFGVDVESFQGDAGNIQVDKNFGYGHLGCIGSPVKTNDLATYGQSISYSINVRMIGRHLDFYKQFYTNNTDHDFDFIFIQDVQHFFRVSTAGENHENLYSDSAWYFKSNFSSDEQVEQLEKLCSNITEKLQLKRDLIVAGVTDPSEQQAIMDDTGNDSKKIYQLESVQRQETTTNGTRSKAVKSKDKNVVENVTAATLTKGLFNKIESGELDITLSTNKKNSIDSIVPEVLERMSVSDTATKSAGVNHLDVIQQNNSSSSKSNKSGPSSKVSHKSSAKSTTKKQESIFESINTMFSSTNTSFSRSSKSVRQINNSAVPKNSAIPKSSNVSRRTSLGLGIGSRLLTTVRSDRGNQHPMNSRSN</sequence>
<evidence type="ECO:0000313" key="2">
    <source>
        <dbReference type="Proteomes" id="UP001165064"/>
    </source>
</evidence>
<keyword evidence="2" id="KW-1185">Reference proteome</keyword>
<protein>
    <submittedName>
        <fullName evidence="1">Unnamed protein product</fullName>
    </submittedName>
</protein>
<comment type="caution">
    <text evidence="1">The sequence shown here is derived from an EMBL/GenBank/DDBJ whole genome shotgun (WGS) entry which is preliminary data.</text>
</comment>
<accession>A0ACB5T2Q0</accession>
<organism evidence="1 2">
    <name type="scientific">Ambrosiozyma monospora</name>
    <name type="common">Yeast</name>
    <name type="synonym">Endomycopsis monosporus</name>
    <dbReference type="NCBI Taxonomy" id="43982"/>
    <lineage>
        <taxon>Eukaryota</taxon>
        <taxon>Fungi</taxon>
        <taxon>Dikarya</taxon>
        <taxon>Ascomycota</taxon>
        <taxon>Saccharomycotina</taxon>
        <taxon>Pichiomycetes</taxon>
        <taxon>Pichiales</taxon>
        <taxon>Pichiaceae</taxon>
        <taxon>Ambrosiozyma</taxon>
    </lineage>
</organism>
<proteinExistence type="predicted"/>